<dbReference type="AlphaFoldDB" id="R7S1Q9"/>
<evidence type="ECO:0000313" key="3">
    <source>
        <dbReference type="Proteomes" id="UP000053927"/>
    </source>
</evidence>
<dbReference type="Proteomes" id="UP000053927">
    <property type="component" value="Unassembled WGS sequence"/>
</dbReference>
<keyword evidence="3" id="KW-1185">Reference proteome</keyword>
<dbReference type="KEGG" id="shs:STEHIDRAFT_135372"/>
<organism evidence="2 3">
    <name type="scientific">Stereum hirsutum (strain FP-91666)</name>
    <name type="common">White-rot fungus</name>
    <dbReference type="NCBI Taxonomy" id="721885"/>
    <lineage>
        <taxon>Eukaryota</taxon>
        <taxon>Fungi</taxon>
        <taxon>Dikarya</taxon>
        <taxon>Basidiomycota</taxon>
        <taxon>Agaricomycotina</taxon>
        <taxon>Agaricomycetes</taxon>
        <taxon>Russulales</taxon>
        <taxon>Stereaceae</taxon>
        <taxon>Stereum</taxon>
    </lineage>
</organism>
<gene>
    <name evidence="2" type="ORF">STEHIDRAFT_135372</name>
</gene>
<accession>R7S1Q9</accession>
<evidence type="ECO:0000256" key="1">
    <source>
        <dbReference type="SAM" id="MobiDB-lite"/>
    </source>
</evidence>
<name>R7S1Q9_STEHR</name>
<dbReference type="RefSeq" id="XP_007310620.1">
    <property type="nucleotide sequence ID" value="XM_007310558.1"/>
</dbReference>
<dbReference type="EMBL" id="JH687398">
    <property type="protein sequence ID" value="EIM80507.1"/>
    <property type="molecule type" value="Genomic_DNA"/>
</dbReference>
<reference evidence="3" key="1">
    <citation type="journal article" date="2012" name="Science">
        <title>The Paleozoic origin of enzymatic lignin decomposition reconstructed from 31 fungal genomes.</title>
        <authorList>
            <person name="Floudas D."/>
            <person name="Binder M."/>
            <person name="Riley R."/>
            <person name="Barry K."/>
            <person name="Blanchette R.A."/>
            <person name="Henrissat B."/>
            <person name="Martinez A.T."/>
            <person name="Otillar R."/>
            <person name="Spatafora J.W."/>
            <person name="Yadav J.S."/>
            <person name="Aerts A."/>
            <person name="Benoit I."/>
            <person name="Boyd A."/>
            <person name="Carlson A."/>
            <person name="Copeland A."/>
            <person name="Coutinho P.M."/>
            <person name="de Vries R.P."/>
            <person name="Ferreira P."/>
            <person name="Findley K."/>
            <person name="Foster B."/>
            <person name="Gaskell J."/>
            <person name="Glotzer D."/>
            <person name="Gorecki P."/>
            <person name="Heitman J."/>
            <person name="Hesse C."/>
            <person name="Hori C."/>
            <person name="Igarashi K."/>
            <person name="Jurgens J.A."/>
            <person name="Kallen N."/>
            <person name="Kersten P."/>
            <person name="Kohler A."/>
            <person name="Kuees U."/>
            <person name="Kumar T.K.A."/>
            <person name="Kuo A."/>
            <person name="LaButti K."/>
            <person name="Larrondo L.F."/>
            <person name="Lindquist E."/>
            <person name="Ling A."/>
            <person name="Lombard V."/>
            <person name="Lucas S."/>
            <person name="Lundell T."/>
            <person name="Martin R."/>
            <person name="McLaughlin D.J."/>
            <person name="Morgenstern I."/>
            <person name="Morin E."/>
            <person name="Murat C."/>
            <person name="Nagy L.G."/>
            <person name="Nolan M."/>
            <person name="Ohm R.A."/>
            <person name="Patyshakuliyeva A."/>
            <person name="Rokas A."/>
            <person name="Ruiz-Duenas F.J."/>
            <person name="Sabat G."/>
            <person name="Salamov A."/>
            <person name="Samejima M."/>
            <person name="Schmutz J."/>
            <person name="Slot J.C."/>
            <person name="St John F."/>
            <person name="Stenlid J."/>
            <person name="Sun H."/>
            <person name="Sun S."/>
            <person name="Syed K."/>
            <person name="Tsang A."/>
            <person name="Wiebenga A."/>
            <person name="Young D."/>
            <person name="Pisabarro A."/>
            <person name="Eastwood D.C."/>
            <person name="Martin F."/>
            <person name="Cullen D."/>
            <person name="Grigoriev I.V."/>
            <person name="Hibbett D.S."/>
        </authorList>
    </citation>
    <scope>NUCLEOTIDE SEQUENCE [LARGE SCALE GENOMIC DNA]</scope>
    <source>
        <strain evidence="3">FP-91666</strain>
    </source>
</reference>
<feature type="compositionally biased region" description="Basic and acidic residues" evidence="1">
    <location>
        <begin position="89"/>
        <end position="98"/>
    </location>
</feature>
<sequence length="98" mass="10900">MENSGLDDYGEMTENFVGHEGVRDDLYIGELTVTNPTGLLYLAATSPPRTPNVNACAPNNAKWSRRSSHSPPEKVARRKGHHTSLEVTVRVKDGRLRR</sequence>
<dbReference type="GeneID" id="18798428"/>
<feature type="region of interest" description="Disordered" evidence="1">
    <location>
        <begin position="46"/>
        <end position="98"/>
    </location>
</feature>
<protein>
    <submittedName>
        <fullName evidence="2">Uncharacterized protein</fullName>
    </submittedName>
</protein>
<evidence type="ECO:0000313" key="2">
    <source>
        <dbReference type="EMBL" id="EIM80507.1"/>
    </source>
</evidence>
<proteinExistence type="predicted"/>